<dbReference type="Proteomes" id="UP001152888">
    <property type="component" value="Unassembled WGS sequence"/>
</dbReference>
<dbReference type="AlphaFoldDB" id="A0A9P0LBG5"/>
<name>A0A9P0LBG5_ACAOB</name>
<proteinExistence type="predicted"/>
<organism evidence="1 2">
    <name type="scientific">Acanthoscelides obtectus</name>
    <name type="common">Bean weevil</name>
    <name type="synonym">Bruchus obtectus</name>
    <dbReference type="NCBI Taxonomy" id="200917"/>
    <lineage>
        <taxon>Eukaryota</taxon>
        <taxon>Metazoa</taxon>
        <taxon>Ecdysozoa</taxon>
        <taxon>Arthropoda</taxon>
        <taxon>Hexapoda</taxon>
        <taxon>Insecta</taxon>
        <taxon>Pterygota</taxon>
        <taxon>Neoptera</taxon>
        <taxon>Endopterygota</taxon>
        <taxon>Coleoptera</taxon>
        <taxon>Polyphaga</taxon>
        <taxon>Cucujiformia</taxon>
        <taxon>Chrysomeloidea</taxon>
        <taxon>Chrysomelidae</taxon>
        <taxon>Bruchinae</taxon>
        <taxon>Bruchini</taxon>
        <taxon>Acanthoscelides</taxon>
    </lineage>
</organism>
<evidence type="ECO:0000313" key="2">
    <source>
        <dbReference type="Proteomes" id="UP001152888"/>
    </source>
</evidence>
<keyword evidence="2" id="KW-1185">Reference proteome</keyword>
<reference evidence="1" key="1">
    <citation type="submission" date="2022-03" db="EMBL/GenBank/DDBJ databases">
        <authorList>
            <person name="Sayadi A."/>
        </authorList>
    </citation>
    <scope>NUCLEOTIDE SEQUENCE</scope>
</reference>
<sequence>MENLSFPRLPLNHEIKRTKLKSLHNLLVQLSTERWREDEELQWLRPIFPEPLEELQENSDEDNDEDNAQEVCNCIEDDVGVKV</sequence>
<dbReference type="EMBL" id="CAKOFQ010007141">
    <property type="protein sequence ID" value="CAH1992380.1"/>
    <property type="molecule type" value="Genomic_DNA"/>
</dbReference>
<accession>A0A9P0LBG5</accession>
<evidence type="ECO:0000313" key="1">
    <source>
        <dbReference type="EMBL" id="CAH1992380.1"/>
    </source>
</evidence>
<protein>
    <submittedName>
        <fullName evidence="1">Uncharacterized protein</fullName>
    </submittedName>
</protein>
<gene>
    <name evidence="1" type="ORF">ACAOBT_LOCUS20817</name>
</gene>
<comment type="caution">
    <text evidence="1">The sequence shown here is derived from an EMBL/GenBank/DDBJ whole genome shotgun (WGS) entry which is preliminary data.</text>
</comment>
<dbReference type="OrthoDB" id="10566125at2759"/>